<dbReference type="SUPFAM" id="SSF51658">
    <property type="entry name" value="Xylose isomerase-like"/>
    <property type="match status" value="1"/>
</dbReference>
<dbReference type="AlphaFoldDB" id="A0A178IMU6"/>
<evidence type="ECO:0000259" key="1">
    <source>
        <dbReference type="Pfam" id="PF01261"/>
    </source>
</evidence>
<dbReference type="STRING" id="1184151.AW736_04180"/>
<protein>
    <recommendedName>
        <fullName evidence="1">Xylose isomerase-like TIM barrel domain-containing protein</fullName>
    </recommendedName>
</protein>
<organism evidence="2 3">
    <name type="scientific">Termitidicoccus mucosus</name>
    <dbReference type="NCBI Taxonomy" id="1184151"/>
    <lineage>
        <taxon>Bacteria</taxon>
        <taxon>Pseudomonadati</taxon>
        <taxon>Verrucomicrobiota</taxon>
        <taxon>Opitutia</taxon>
        <taxon>Opitutales</taxon>
        <taxon>Opitutaceae</taxon>
        <taxon>Termitidicoccus</taxon>
    </lineage>
</organism>
<evidence type="ECO:0000313" key="2">
    <source>
        <dbReference type="EMBL" id="OAM91222.1"/>
    </source>
</evidence>
<dbReference type="InterPro" id="IPR036237">
    <property type="entry name" value="Xyl_isomerase-like_sf"/>
</dbReference>
<proteinExistence type="predicted"/>
<reference evidence="2 3" key="1">
    <citation type="submission" date="2016-01" db="EMBL/GenBank/DDBJ databases">
        <title>High potential of lignocellulose degradation of a new Verrucomicrobia species.</title>
        <authorList>
            <person name="Wang Y."/>
            <person name="Shi Y."/>
            <person name="Qiu Z."/>
            <person name="Liu S."/>
            <person name="Yang H."/>
        </authorList>
    </citation>
    <scope>NUCLEOTIDE SEQUENCE [LARGE SCALE GENOMIC DNA]</scope>
    <source>
        <strain evidence="2 3">TSB47</strain>
    </source>
</reference>
<feature type="domain" description="Xylose isomerase-like TIM barrel" evidence="1">
    <location>
        <begin position="27"/>
        <end position="252"/>
    </location>
</feature>
<dbReference type="EMBL" id="LRRQ01000034">
    <property type="protein sequence ID" value="OAM91222.1"/>
    <property type="molecule type" value="Genomic_DNA"/>
</dbReference>
<dbReference type="Proteomes" id="UP000078486">
    <property type="component" value="Unassembled WGS sequence"/>
</dbReference>
<accession>A0A178IMU6</accession>
<dbReference type="InterPro" id="IPR013022">
    <property type="entry name" value="Xyl_isomerase-like_TIM-brl"/>
</dbReference>
<dbReference type="Pfam" id="PF01261">
    <property type="entry name" value="AP_endonuc_2"/>
    <property type="match status" value="1"/>
</dbReference>
<dbReference type="OrthoDB" id="3185623at2"/>
<dbReference type="PANTHER" id="PTHR12110">
    <property type="entry name" value="HYDROXYPYRUVATE ISOMERASE"/>
    <property type="match status" value="1"/>
</dbReference>
<dbReference type="InterPro" id="IPR050312">
    <property type="entry name" value="IolE/XylAMocC-like"/>
</dbReference>
<dbReference type="Gene3D" id="3.20.20.150">
    <property type="entry name" value="Divalent-metal-dependent TIM barrel enzymes"/>
    <property type="match status" value="1"/>
</dbReference>
<comment type="caution">
    <text evidence="2">The sequence shown here is derived from an EMBL/GenBank/DDBJ whole genome shotgun (WGS) entry which is preliminary data.</text>
</comment>
<name>A0A178IMU6_9BACT</name>
<gene>
    <name evidence="2" type="ORF">AW736_04180</name>
</gene>
<keyword evidence="3" id="KW-1185">Reference proteome</keyword>
<evidence type="ECO:0000313" key="3">
    <source>
        <dbReference type="Proteomes" id="UP000078486"/>
    </source>
</evidence>
<sequence>MKQPRLGPPRAFSSLGCPELSVCEILALAARHGIGQVELRAACGTVDLPAALAGEFGTPAAFAAAAQSVRIIALDTSLFLPGDAAALAAFLQYIPWAEALGGVKLRVFDGAAGVSVADLVASVATLNWWHKMREKNNWRSDVMVETHSSLVTSSKLKEFIAEAPSGTSILWDTHHTWRIGGESPEATWENIAPNIVHLHVKDSITCDTAEGKYKYVLPGAGEYPMRTLLNTLRKSSFEGSVSLEWEKMWHSELPSLNEALDAAKLKGW</sequence>